<dbReference type="AlphaFoldDB" id="A0A4Z1FJE4"/>
<accession>A0A4Z1FJE4</accession>
<gene>
    <name evidence="1" type="ORF">BPAE_0126g00030</name>
</gene>
<organism evidence="1 2">
    <name type="scientific">Botrytis paeoniae</name>
    <dbReference type="NCBI Taxonomy" id="278948"/>
    <lineage>
        <taxon>Eukaryota</taxon>
        <taxon>Fungi</taxon>
        <taxon>Dikarya</taxon>
        <taxon>Ascomycota</taxon>
        <taxon>Pezizomycotina</taxon>
        <taxon>Leotiomycetes</taxon>
        <taxon>Helotiales</taxon>
        <taxon>Sclerotiniaceae</taxon>
        <taxon>Botrytis</taxon>
    </lineage>
</organism>
<evidence type="ECO:0000313" key="2">
    <source>
        <dbReference type="Proteomes" id="UP000297910"/>
    </source>
</evidence>
<evidence type="ECO:0000313" key="1">
    <source>
        <dbReference type="EMBL" id="TGO23620.1"/>
    </source>
</evidence>
<proteinExistence type="predicted"/>
<reference evidence="1 2" key="1">
    <citation type="submission" date="2017-12" db="EMBL/GenBank/DDBJ databases">
        <title>Comparative genomics of Botrytis spp.</title>
        <authorList>
            <person name="Valero-Jimenez C.A."/>
            <person name="Tapia P."/>
            <person name="Veloso J."/>
            <person name="Silva-Moreno E."/>
            <person name="Staats M."/>
            <person name="Valdes J.H."/>
            <person name="Van Kan J.A.L."/>
        </authorList>
    </citation>
    <scope>NUCLEOTIDE SEQUENCE [LARGE SCALE GENOMIC DNA]</scope>
    <source>
        <strain evidence="1 2">Bp0003</strain>
    </source>
</reference>
<dbReference type="Proteomes" id="UP000297910">
    <property type="component" value="Unassembled WGS sequence"/>
</dbReference>
<dbReference type="EMBL" id="PQXI01000126">
    <property type="protein sequence ID" value="TGO23620.1"/>
    <property type="molecule type" value="Genomic_DNA"/>
</dbReference>
<name>A0A4Z1FJE4_9HELO</name>
<keyword evidence="2" id="KW-1185">Reference proteome</keyword>
<sequence>MNTSITCFIIQQREFPTVCPGPSPWTTSISLTTVNNTTTLEYTGYAINELSLNVCVPGNKFAFPWSVNRTLQTIEEELYLEIGGTMKDVGYEPTGIGSLRNYTQKCNADTTFGYFNLPTYANNSAGPLLPADFPISGAIASPHLTSALALFPDWSGLTHLIPVDAQPTQIILRIVFESLNFSLLKLPGKS</sequence>
<protein>
    <submittedName>
        <fullName evidence="1">Uncharacterized protein</fullName>
    </submittedName>
</protein>
<comment type="caution">
    <text evidence="1">The sequence shown here is derived from an EMBL/GenBank/DDBJ whole genome shotgun (WGS) entry which is preliminary data.</text>
</comment>